<keyword evidence="3 5" id="KW-0378">Hydrolase</keyword>
<dbReference type="Gene3D" id="3.20.20.140">
    <property type="entry name" value="Metal-dependent hydrolases"/>
    <property type="match status" value="1"/>
</dbReference>
<keyword evidence="6" id="KW-1185">Reference proteome</keyword>
<evidence type="ECO:0000256" key="4">
    <source>
        <dbReference type="ARBA" id="ARBA00051722"/>
    </source>
</evidence>
<organism evidence="5 6">
    <name type="scientific">Candidatus Nitrosacidococcus tergens</name>
    <dbReference type="NCBI Taxonomy" id="553981"/>
    <lineage>
        <taxon>Bacteria</taxon>
        <taxon>Pseudomonadati</taxon>
        <taxon>Pseudomonadota</taxon>
        <taxon>Gammaproteobacteria</taxon>
        <taxon>Chromatiales</taxon>
        <taxon>Chromatiaceae</taxon>
        <taxon>Candidatus Nitrosacidococcus</taxon>
    </lineage>
</organism>
<evidence type="ECO:0000256" key="2">
    <source>
        <dbReference type="ARBA" id="ARBA00013064"/>
    </source>
</evidence>
<dbReference type="SUPFAM" id="SSF89550">
    <property type="entry name" value="PHP domain-like"/>
    <property type="match status" value="1"/>
</dbReference>
<comment type="catalytic activity">
    <reaction evidence="4">
        <text>O-phospho-L-tyrosyl-[protein] + H2O = L-tyrosyl-[protein] + phosphate</text>
        <dbReference type="Rhea" id="RHEA:10684"/>
        <dbReference type="Rhea" id="RHEA-COMP:10136"/>
        <dbReference type="Rhea" id="RHEA-COMP:20101"/>
        <dbReference type="ChEBI" id="CHEBI:15377"/>
        <dbReference type="ChEBI" id="CHEBI:43474"/>
        <dbReference type="ChEBI" id="CHEBI:46858"/>
        <dbReference type="ChEBI" id="CHEBI:61978"/>
        <dbReference type="EC" id="3.1.3.48"/>
    </reaction>
</comment>
<gene>
    <name evidence="5" type="ORF">NSCAC_0840</name>
</gene>
<dbReference type="KEGG" id="ntg:NSCAC_0840"/>
<dbReference type="Pfam" id="PF19567">
    <property type="entry name" value="CpsB_CapC"/>
    <property type="match status" value="1"/>
</dbReference>
<dbReference type="AlphaFoldDB" id="A0A7G1Q994"/>
<evidence type="ECO:0000256" key="3">
    <source>
        <dbReference type="ARBA" id="ARBA00022801"/>
    </source>
</evidence>
<dbReference type="EMBL" id="LR778175">
    <property type="protein sequence ID" value="CAB1275783.1"/>
    <property type="molecule type" value="Genomic_DNA"/>
</dbReference>
<dbReference type="GO" id="GO:0030145">
    <property type="term" value="F:manganese ion binding"/>
    <property type="evidence" value="ECO:0007669"/>
    <property type="project" value="InterPro"/>
</dbReference>
<evidence type="ECO:0000313" key="5">
    <source>
        <dbReference type="EMBL" id="CAB1275783.1"/>
    </source>
</evidence>
<dbReference type="EC" id="3.1.3.48" evidence="2"/>
<dbReference type="Proteomes" id="UP000516072">
    <property type="component" value="Chromosome"/>
</dbReference>
<comment type="similarity">
    <text evidence="1">Belongs to the metallo-dependent hydrolases superfamily. CpsB/CapC family.</text>
</comment>
<protein>
    <recommendedName>
        <fullName evidence="2">protein-tyrosine-phosphatase</fullName>
        <ecNumber evidence="2">3.1.3.48</ecNumber>
    </recommendedName>
</protein>
<sequence>MIDLHCHILPEIDDGASDLETALAMARVATGDGITITACTPHIYPGLYDNTVEGIKEAIEKLQQQLIVAGIELKLVLGADIQITPDLRQKLQDKKVPTLNESRYFLFEPPHHVHPPGFADLAFNVATHGYVPVITHPERLTWIGDHYSVFKDLALKGSWIQITAGSLTGRFGRSAQYWGEKMLDDGLVHILATDSHGVKKRPPLLGEGMLAAEKWVGDQEARYLVEDRPQAILNNQSPDSIPKIPALLGRSSTKIKKKGLFSWLSSG</sequence>
<dbReference type="PANTHER" id="PTHR39181">
    <property type="entry name" value="TYROSINE-PROTEIN PHOSPHATASE YWQE"/>
    <property type="match status" value="1"/>
</dbReference>
<dbReference type="GO" id="GO:0004725">
    <property type="term" value="F:protein tyrosine phosphatase activity"/>
    <property type="evidence" value="ECO:0007669"/>
    <property type="project" value="UniProtKB-EC"/>
</dbReference>
<dbReference type="PANTHER" id="PTHR39181:SF1">
    <property type="entry name" value="TYROSINE-PROTEIN PHOSPHATASE YWQE"/>
    <property type="match status" value="1"/>
</dbReference>
<dbReference type="PIRSF" id="PIRSF016557">
    <property type="entry name" value="Caps_synth_CpsB"/>
    <property type="match status" value="1"/>
</dbReference>
<name>A0A7G1Q994_9GAMM</name>
<evidence type="ECO:0000313" key="6">
    <source>
        <dbReference type="Proteomes" id="UP000516072"/>
    </source>
</evidence>
<reference evidence="5 6" key="1">
    <citation type="submission" date="2020-03" db="EMBL/GenBank/DDBJ databases">
        <authorList>
            <person name="Picone N."/>
        </authorList>
    </citation>
    <scope>NUCLEOTIDE SEQUENCE [LARGE SCALE GENOMIC DNA]</scope>
    <source>
        <strain evidence="5">NSCAC1</strain>
    </source>
</reference>
<proteinExistence type="inferred from homology"/>
<dbReference type="InterPro" id="IPR016667">
    <property type="entry name" value="Caps_polysacc_synth_CpsB/CapC"/>
</dbReference>
<evidence type="ECO:0000256" key="1">
    <source>
        <dbReference type="ARBA" id="ARBA00005750"/>
    </source>
</evidence>
<accession>A0A7G1Q994</accession>
<dbReference type="InterPro" id="IPR016195">
    <property type="entry name" value="Pol/histidinol_Pase-like"/>
</dbReference>
<dbReference type="RefSeq" id="WP_197745141.1">
    <property type="nucleotide sequence ID" value="NZ_LR778175.1"/>
</dbReference>